<evidence type="ECO:0000313" key="2">
    <source>
        <dbReference type="EMBL" id="GFS20364.1"/>
    </source>
</evidence>
<organism evidence="2 3">
    <name type="scientific">Elysia marginata</name>
    <dbReference type="NCBI Taxonomy" id="1093978"/>
    <lineage>
        <taxon>Eukaryota</taxon>
        <taxon>Metazoa</taxon>
        <taxon>Spiralia</taxon>
        <taxon>Lophotrochozoa</taxon>
        <taxon>Mollusca</taxon>
        <taxon>Gastropoda</taxon>
        <taxon>Heterobranchia</taxon>
        <taxon>Euthyneura</taxon>
        <taxon>Panpulmonata</taxon>
        <taxon>Sacoglossa</taxon>
        <taxon>Placobranchoidea</taxon>
        <taxon>Plakobranchidae</taxon>
        <taxon>Elysia</taxon>
    </lineage>
</organism>
<feature type="region of interest" description="Disordered" evidence="1">
    <location>
        <begin position="1"/>
        <end position="21"/>
    </location>
</feature>
<evidence type="ECO:0000313" key="3">
    <source>
        <dbReference type="Proteomes" id="UP000762676"/>
    </source>
</evidence>
<evidence type="ECO:0008006" key="4">
    <source>
        <dbReference type="Google" id="ProtNLM"/>
    </source>
</evidence>
<sequence length="420" mass="47040">MLRRNRGRRQRPPAPARQDSSRLAEVVIENPVNQHAIWSQDVYSLQGLHEKFPLPQIVRCSDRLLPGEDANLPVNVHVPLLLFSHRSARKLLAKHVAAELQGQGRTRLAETNESIVIPEDYDGHFLRLQARTTNDNSVVRSLHYIATNPVAAFVNFTPVVSFFSDQSQYGVRSFPYPGMVNGDNYSYTGSGASRASSNVSATSQYRLQQQKVLHPPGSVFMVNGTIKGVASHRKKSREVTLLKCTDPSGKEIHIPTDQPGEFIEVETPLNGSTKLSMLPHELISANRYPGLVRFVYGDHAPRLTPCSLMFMLVDTFEEDSVIGCLLYPNHAMMIELPVMSSLSFQVALNRDALMTLPLPRHAKDVVQVRRETFVRDLKLKVKFLHKVNSMTVGSNEVTDEDMPSATVRARLPVSEAFFYL</sequence>
<dbReference type="AlphaFoldDB" id="A0AAV4JE92"/>
<evidence type="ECO:0000256" key="1">
    <source>
        <dbReference type="SAM" id="MobiDB-lite"/>
    </source>
</evidence>
<proteinExistence type="predicted"/>
<protein>
    <recommendedName>
        <fullName evidence="4">CABIT domain-containing protein</fullName>
    </recommendedName>
</protein>
<gene>
    <name evidence="2" type="ORF">ElyMa_006898300</name>
</gene>
<reference evidence="2 3" key="1">
    <citation type="journal article" date="2021" name="Elife">
        <title>Chloroplast acquisition without the gene transfer in kleptoplastic sea slugs, Plakobranchus ocellatus.</title>
        <authorList>
            <person name="Maeda T."/>
            <person name="Takahashi S."/>
            <person name="Yoshida T."/>
            <person name="Shimamura S."/>
            <person name="Takaki Y."/>
            <person name="Nagai Y."/>
            <person name="Toyoda A."/>
            <person name="Suzuki Y."/>
            <person name="Arimoto A."/>
            <person name="Ishii H."/>
            <person name="Satoh N."/>
            <person name="Nishiyama T."/>
            <person name="Hasebe M."/>
            <person name="Maruyama T."/>
            <person name="Minagawa J."/>
            <person name="Obokata J."/>
            <person name="Shigenobu S."/>
        </authorList>
    </citation>
    <scope>NUCLEOTIDE SEQUENCE [LARGE SCALE GENOMIC DNA]</scope>
</reference>
<dbReference type="Proteomes" id="UP000762676">
    <property type="component" value="Unassembled WGS sequence"/>
</dbReference>
<keyword evidence="3" id="KW-1185">Reference proteome</keyword>
<name>A0AAV4JE92_9GAST</name>
<feature type="compositionally biased region" description="Basic residues" evidence="1">
    <location>
        <begin position="1"/>
        <end position="11"/>
    </location>
</feature>
<dbReference type="EMBL" id="BMAT01013784">
    <property type="protein sequence ID" value="GFS20364.1"/>
    <property type="molecule type" value="Genomic_DNA"/>
</dbReference>
<accession>A0AAV4JE92</accession>
<comment type="caution">
    <text evidence="2">The sequence shown here is derived from an EMBL/GenBank/DDBJ whole genome shotgun (WGS) entry which is preliminary data.</text>
</comment>